<dbReference type="SUPFAM" id="SSF50044">
    <property type="entry name" value="SH3-domain"/>
    <property type="match status" value="1"/>
</dbReference>
<name>G7DUJ8_MIXOS</name>
<feature type="region of interest" description="Disordered" evidence="3">
    <location>
        <begin position="319"/>
        <end position="352"/>
    </location>
</feature>
<evidence type="ECO:0000313" key="5">
    <source>
        <dbReference type="EMBL" id="GAA94258.1"/>
    </source>
</evidence>
<dbReference type="OMA" id="WSTYSTA"/>
<gene>
    <name evidence="5" type="primary">Mo00907</name>
    <name evidence="5" type="ORF">E5Q_00907</name>
</gene>
<feature type="compositionally biased region" description="Acidic residues" evidence="3">
    <location>
        <begin position="272"/>
        <end position="283"/>
    </location>
</feature>
<dbReference type="InterPro" id="IPR036028">
    <property type="entry name" value="SH3-like_dom_sf"/>
</dbReference>
<dbReference type="Gene3D" id="2.30.30.40">
    <property type="entry name" value="SH3 Domains"/>
    <property type="match status" value="1"/>
</dbReference>
<comment type="caution">
    <text evidence="5">The sequence shown here is derived from an EMBL/GenBank/DDBJ whole genome shotgun (WGS) entry which is preliminary data.</text>
</comment>
<keyword evidence="6" id="KW-1185">Reference proteome</keyword>
<organism evidence="5 6">
    <name type="scientific">Mixia osmundae (strain CBS 9802 / IAM 14324 / JCM 22182 / KY 12970)</name>
    <dbReference type="NCBI Taxonomy" id="764103"/>
    <lineage>
        <taxon>Eukaryota</taxon>
        <taxon>Fungi</taxon>
        <taxon>Dikarya</taxon>
        <taxon>Basidiomycota</taxon>
        <taxon>Pucciniomycotina</taxon>
        <taxon>Mixiomycetes</taxon>
        <taxon>Mixiales</taxon>
        <taxon>Mixiaceae</taxon>
        <taxon>Mixia</taxon>
    </lineage>
</organism>
<dbReference type="AlphaFoldDB" id="G7DUJ8"/>
<dbReference type="OrthoDB" id="19092at2759"/>
<evidence type="ECO:0000256" key="3">
    <source>
        <dbReference type="SAM" id="MobiDB-lite"/>
    </source>
</evidence>
<feature type="compositionally biased region" description="Basic and acidic residues" evidence="3">
    <location>
        <begin position="229"/>
        <end position="248"/>
    </location>
</feature>
<feature type="domain" description="SH3" evidence="4">
    <location>
        <begin position="351"/>
        <end position="429"/>
    </location>
</feature>
<reference evidence="5 6" key="1">
    <citation type="journal article" date="2011" name="J. Gen. Appl. Microbiol.">
        <title>Draft genome sequencing of the enigmatic basidiomycete Mixia osmundae.</title>
        <authorList>
            <person name="Nishida H."/>
            <person name="Nagatsuka Y."/>
            <person name="Sugiyama J."/>
        </authorList>
    </citation>
    <scope>NUCLEOTIDE SEQUENCE [LARGE SCALE GENOMIC DNA]</scope>
    <source>
        <strain evidence="6">CBS 9802 / IAM 14324 / JCM 22182 / KY 12970</strain>
    </source>
</reference>
<protein>
    <recommendedName>
        <fullName evidence="4">SH3 domain-containing protein</fullName>
    </recommendedName>
</protein>
<evidence type="ECO:0000259" key="4">
    <source>
        <dbReference type="PROSITE" id="PS50002"/>
    </source>
</evidence>
<keyword evidence="1 2" id="KW-0728">SH3 domain</keyword>
<feature type="compositionally biased region" description="Polar residues" evidence="3">
    <location>
        <begin position="27"/>
        <end position="38"/>
    </location>
</feature>
<evidence type="ECO:0000256" key="1">
    <source>
        <dbReference type="ARBA" id="ARBA00022443"/>
    </source>
</evidence>
<dbReference type="eggNOG" id="ENOG502RDP4">
    <property type="taxonomic scope" value="Eukaryota"/>
</dbReference>
<proteinExistence type="predicted"/>
<accession>G7DUJ8</accession>
<sequence length="429" mass="45904">MSAASVPEGSAYDAPDESTETPVGKTSGRQSRDASLSKSAAIRHTLERQGVPDSDGGELTTPTHQSDLARYEQQNGIVRPKALQRSMSSQRSTDPLASPSADPPSRPPSTYFEHLDGSAHQAQLDRSASRRASTVSVSSDAKPDVSSGLTKSALNSPRFERAVSSSSDSSRSTGLSQSSPLLSAQAPNDSHDDTLSPYEEGEASNSVLTLSAPARAIPVRIRDFAFPSDDPRYVGKPHPDMIEHERRRAAAAQAGSSDFPSMDLSSRLPEEALAEDSDEEAAGEEARRSGASPGAFYWGFTTSADKAQGDEAFYRPRYKLDSNSSQADDDELDSHSEPLEGQESEELPAIEPGSLYKANYAFTAETPQEMSLIEGEIVKVYERLCEGWVIAAKMTPAGDESSSASMGSTKEEAEEEQGLIPESYLTLVG</sequence>
<feature type="compositionally biased region" description="Polar residues" evidence="3">
    <location>
        <begin position="60"/>
        <end position="76"/>
    </location>
</feature>
<dbReference type="HOGENOM" id="CLU_639485_0_0_1"/>
<dbReference type="STRING" id="764103.G7DUJ8"/>
<dbReference type="CDD" id="cd00174">
    <property type="entry name" value="SH3"/>
    <property type="match status" value="1"/>
</dbReference>
<dbReference type="RefSeq" id="XP_014564963.1">
    <property type="nucleotide sequence ID" value="XM_014709477.1"/>
</dbReference>
<feature type="region of interest" description="Disordered" evidence="3">
    <location>
        <begin position="397"/>
        <end position="429"/>
    </location>
</feature>
<feature type="compositionally biased region" description="Low complexity" evidence="3">
    <location>
        <begin position="164"/>
        <end position="187"/>
    </location>
</feature>
<evidence type="ECO:0000256" key="2">
    <source>
        <dbReference type="PROSITE-ProRule" id="PRU00192"/>
    </source>
</evidence>
<dbReference type="Proteomes" id="UP000009131">
    <property type="component" value="Unassembled WGS sequence"/>
</dbReference>
<dbReference type="Pfam" id="PF00018">
    <property type="entry name" value="SH3_1"/>
    <property type="match status" value="1"/>
</dbReference>
<feature type="region of interest" description="Disordered" evidence="3">
    <location>
        <begin position="226"/>
        <end position="295"/>
    </location>
</feature>
<dbReference type="InterPro" id="IPR001452">
    <property type="entry name" value="SH3_domain"/>
</dbReference>
<dbReference type="InParanoid" id="G7DUJ8"/>
<dbReference type="SMART" id="SM00326">
    <property type="entry name" value="SH3"/>
    <property type="match status" value="1"/>
</dbReference>
<evidence type="ECO:0000313" key="6">
    <source>
        <dbReference type="Proteomes" id="UP000009131"/>
    </source>
</evidence>
<feature type="compositionally biased region" description="Low complexity" evidence="3">
    <location>
        <begin position="130"/>
        <end position="140"/>
    </location>
</feature>
<feature type="region of interest" description="Disordered" evidence="3">
    <location>
        <begin position="1"/>
        <end position="212"/>
    </location>
</feature>
<dbReference type="EMBL" id="BABT02000029">
    <property type="protein sequence ID" value="GAA94258.1"/>
    <property type="molecule type" value="Genomic_DNA"/>
</dbReference>
<dbReference type="PROSITE" id="PS50002">
    <property type="entry name" value="SH3"/>
    <property type="match status" value="1"/>
</dbReference>
<reference evidence="5 6" key="2">
    <citation type="journal article" date="2012" name="Open Biol.">
        <title>Characteristics of nucleosomes and linker DNA regions on the genome of the basidiomycete Mixia osmundae revealed by mono- and dinucleosome mapping.</title>
        <authorList>
            <person name="Nishida H."/>
            <person name="Kondo S."/>
            <person name="Matsumoto T."/>
            <person name="Suzuki Y."/>
            <person name="Yoshikawa H."/>
            <person name="Taylor T.D."/>
            <person name="Sugiyama J."/>
        </authorList>
    </citation>
    <scope>NUCLEOTIDE SEQUENCE [LARGE SCALE GENOMIC DNA]</scope>
    <source>
        <strain evidence="6">CBS 9802 / IAM 14324 / JCM 22182 / KY 12970</strain>
    </source>
</reference>